<proteinExistence type="predicted"/>
<keyword evidence="2" id="KW-1185">Reference proteome</keyword>
<sequence length="299" mass="33296">MSSDRNEDLNNPWHRGELAARARATGNKIGNNGDKVTAMGAFLIRDHMPDQHRQLFEQLPMLILGAEDEAGDLWATALFGEPGFIQSPTPTQLDVNYKPLPGDPLANSLQTGRPIGLLGIQLITRRRNRANGVITVRDEQGFSVNVSQSFGNCPKYITTRPPPPATEHEKFTCKAFSQWPEQVIDLITRADTFFIASAFDDGQQSRNRGVDVSHRGGEPGFLKFDDQQRLLIPDYSGNNFFNTIGNLTLDQRVGLLFMNFDTGETVYLTGSAEVVWGEDEVLPFEDVARMIRVTMKKGL</sequence>
<dbReference type="AlphaFoldDB" id="A0AAW8B611"/>
<dbReference type="SUPFAM" id="SSF50475">
    <property type="entry name" value="FMN-binding split barrel"/>
    <property type="match status" value="1"/>
</dbReference>
<dbReference type="InterPro" id="IPR012349">
    <property type="entry name" value="Split_barrel_FMN-bd"/>
</dbReference>
<dbReference type="EMBL" id="JAUUUU010000007">
    <property type="protein sequence ID" value="MDP1521489.1"/>
    <property type="molecule type" value="Genomic_DNA"/>
</dbReference>
<protein>
    <submittedName>
        <fullName evidence="1">Pyridoxamine 5'-phosphate oxidase family protein</fullName>
    </submittedName>
</protein>
<name>A0AAW8B611_9GAMM</name>
<evidence type="ECO:0000313" key="1">
    <source>
        <dbReference type="EMBL" id="MDP1521489.1"/>
    </source>
</evidence>
<organism evidence="1 2">
    <name type="scientific">Porticoccus litoralis</name>
    <dbReference type="NCBI Taxonomy" id="434086"/>
    <lineage>
        <taxon>Bacteria</taxon>
        <taxon>Pseudomonadati</taxon>
        <taxon>Pseudomonadota</taxon>
        <taxon>Gammaproteobacteria</taxon>
        <taxon>Cellvibrionales</taxon>
        <taxon>Porticoccaceae</taxon>
        <taxon>Porticoccus</taxon>
    </lineage>
</organism>
<gene>
    <name evidence="1" type="ORF">Q8A57_10960</name>
</gene>
<dbReference type="RefSeq" id="WP_305171151.1">
    <property type="nucleotide sequence ID" value="NZ_JAUUUU010000007.1"/>
</dbReference>
<dbReference type="PANTHER" id="PTHR42815">
    <property type="entry name" value="FAD-BINDING, PUTATIVE (AFU_ORTHOLOGUE AFUA_6G07600)-RELATED"/>
    <property type="match status" value="1"/>
</dbReference>
<evidence type="ECO:0000313" key="2">
    <source>
        <dbReference type="Proteomes" id="UP001178354"/>
    </source>
</evidence>
<dbReference type="PANTHER" id="PTHR42815:SF2">
    <property type="entry name" value="FAD-BINDING, PUTATIVE (AFU_ORTHOLOGUE AFUA_6G07600)-RELATED"/>
    <property type="match status" value="1"/>
</dbReference>
<accession>A0AAW8B611</accession>
<reference evidence="1" key="2">
    <citation type="submission" date="2023-08" db="EMBL/GenBank/DDBJ databases">
        <authorList>
            <person name="Luo J."/>
        </authorList>
    </citation>
    <scope>NUCLEOTIDE SEQUENCE</scope>
    <source>
        <strain evidence="1">DSM 25064</strain>
    </source>
</reference>
<comment type="caution">
    <text evidence="1">The sequence shown here is derived from an EMBL/GenBank/DDBJ whole genome shotgun (WGS) entry which is preliminary data.</text>
</comment>
<dbReference type="Gene3D" id="2.30.110.10">
    <property type="entry name" value="Electron Transport, Fmn-binding Protein, Chain A"/>
    <property type="match status" value="1"/>
</dbReference>
<reference evidence="1" key="1">
    <citation type="journal article" date="2010" name="Int. J. Syst. Evol. Microbiol.">
        <title>Porticoccus litoralis gen. nov., sp. nov., a gammaproteobacterium isolated from the Yellow Sea.</title>
        <authorList>
            <person name="Oh H.M."/>
            <person name="Kim H."/>
            <person name="Kim K.M."/>
            <person name="Min G.S."/>
            <person name="Cho J.C."/>
        </authorList>
    </citation>
    <scope>NUCLEOTIDE SEQUENCE</scope>
    <source>
        <strain evidence="1">DSM 25064</strain>
    </source>
</reference>
<dbReference type="Proteomes" id="UP001178354">
    <property type="component" value="Unassembled WGS sequence"/>
</dbReference>